<dbReference type="HOGENOM" id="CLU_037108_1_1_10"/>
<dbReference type="eggNOG" id="COG4260">
    <property type="taxonomic scope" value="Bacteria"/>
</dbReference>
<dbReference type="PANTHER" id="PTHR37826:SF2">
    <property type="entry name" value="ZINC-RIBBON DOMAIN-CONTAINING PROTEIN"/>
    <property type="match status" value="1"/>
</dbReference>
<dbReference type="Pfam" id="PF09851">
    <property type="entry name" value="SHOCT"/>
    <property type="match status" value="1"/>
</dbReference>
<reference evidence="3" key="1">
    <citation type="submission" date="2011-09" db="EMBL/GenBank/DDBJ databases">
        <title>The permanent draft genome of Mucilaginibacter paludis DSM 18603.</title>
        <authorList>
            <consortium name="US DOE Joint Genome Institute (JGI-PGF)"/>
            <person name="Lucas S."/>
            <person name="Han J."/>
            <person name="Lapidus A."/>
            <person name="Bruce D."/>
            <person name="Goodwin L."/>
            <person name="Pitluck S."/>
            <person name="Peters L."/>
            <person name="Kyrpides N."/>
            <person name="Mavromatis K."/>
            <person name="Ivanova N."/>
            <person name="Mikhailova N."/>
            <person name="Held B."/>
            <person name="Detter J.C."/>
            <person name="Tapia R."/>
            <person name="Han C."/>
            <person name="Land M."/>
            <person name="Hauser L."/>
            <person name="Markowitz V."/>
            <person name="Cheng J.-F."/>
            <person name="Hugenholtz P."/>
            <person name="Woyke T."/>
            <person name="Wu D."/>
            <person name="Tindall B."/>
            <person name="Brambilla E."/>
            <person name="Klenk H.-P."/>
            <person name="Eisen J.A."/>
        </authorList>
    </citation>
    <scope>NUCLEOTIDE SEQUENCE [LARGE SCALE GENOMIC DNA]</scope>
    <source>
        <strain evidence="3">DSM 18603</strain>
    </source>
</reference>
<proteinExistence type="predicted"/>
<evidence type="ECO:0000313" key="4">
    <source>
        <dbReference type="Proteomes" id="UP000002774"/>
    </source>
</evidence>
<dbReference type="PANTHER" id="PTHR37826">
    <property type="entry name" value="FLOTILLIN BAND_7_5 DOMAIN PROTEIN"/>
    <property type="match status" value="1"/>
</dbReference>
<sequence length="325" mass="37043">MGIVNATKNQFRSVIQWDDPKEWELFRKFDIRGDELKNISKLILQPGQGCIYTYEGTVKGLFNEPGIYDIQTDNRPFITTLKKFINFFESEHKTGIWFYRTADIVNMRWGTRLPVTYVDPFYTFPVNLRAYGNFSIRITQPEAFFTRIVAGQSNYDAYNLQELLLSRISQKLGQYLANAKFSYAEVDSNLEKMASDATAQTQAEFADFGFELLDFRIEGSSFDQETNNRIAGISNIQADAKAAQLAGLTFEEMQKMMALREAVRNENGLGAGVVTVLNLTNTPLANPADLTLIRAKLIDLKELYDSGLIDDNEFKMQKAKILKQF</sequence>
<dbReference type="InterPro" id="IPR033880">
    <property type="entry name" value="SPFH_YdjI"/>
</dbReference>
<feature type="domain" description="SHOCT" evidence="1">
    <location>
        <begin position="296"/>
        <end position="322"/>
    </location>
</feature>
<organism evidence="3 4">
    <name type="scientific">Mucilaginibacter paludis DSM 18603</name>
    <dbReference type="NCBI Taxonomy" id="714943"/>
    <lineage>
        <taxon>Bacteria</taxon>
        <taxon>Pseudomonadati</taxon>
        <taxon>Bacteroidota</taxon>
        <taxon>Sphingobacteriia</taxon>
        <taxon>Sphingobacteriales</taxon>
        <taxon>Sphingobacteriaceae</taxon>
        <taxon>Mucilaginibacter</taxon>
    </lineage>
</organism>
<dbReference type="STRING" id="714943.Mucpa_0872"/>
<keyword evidence="3" id="KW-0812">Transmembrane</keyword>
<gene>
    <name evidence="3" type="ORF">Mucpa_0872</name>
</gene>
<evidence type="ECO:0000259" key="2">
    <source>
        <dbReference type="Pfam" id="PF13421"/>
    </source>
</evidence>
<dbReference type="OrthoDB" id="9764015at2"/>
<evidence type="ECO:0000259" key="1">
    <source>
        <dbReference type="Pfam" id="PF09851"/>
    </source>
</evidence>
<dbReference type="SUPFAM" id="SSF117892">
    <property type="entry name" value="Band 7/SPFH domain"/>
    <property type="match status" value="1"/>
</dbReference>
<dbReference type="AlphaFoldDB" id="H1YBI2"/>
<dbReference type="InterPro" id="IPR018649">
    <property type="entry name" value="SHOCT"/>
</dbReference>
<feature type="domain" description="SPFH" evidence="2">
    <location>
        <begin position="28"/>
        <end position="231"/>
    </location>
</feature>
<dbReference type="EMBL" id="CM001403">
    <property type="protein sequence ID" value="EHQ25053.1"/>
    <property type="molecule type" value="Genomic_DNA"/>
</dbReference>
<evidence type="ECO:0000313" key="3">
    <source>
        <dbReference type="EMBL" id="EHQ25053.1"/>
    </source>
</evidence>
<dbReference type="InterPro" id="IPR036013">
    <property type="entry name" value="Band_7/SPFH_dom_sf"/>
</dbReference>
<dbReference type="Proteomes" id="UP000002774">
    <property type="component" value="Chromosome"/>
</dbReference>
<dbReference type="Pfam" id="PF13421">
    <property type="entry name" value="Band_7_1"/>
    <property type="match status" value="1"/>
</dbReference>
<keyword evidence="4" id="KW-1185">Reference proteome</keyword>
<name>H1YBI2_9SPHI</name>
<accession>H1YBI2</accession>
<keyword evidence="3" id="KW-0472">Membrane</keyword>
<dbReference type="RefSeq" id="WP_008504677.1">
    <property type="nucleotide sequence ID" value="NZ_CM001403.1"/>
</dbReference>
<protein>
    <submittedName>
        <fullName evidence="3">Transmembrane protein</fullName>
    </submittedName>
</protein>
<dbReference type="CDD" id="cd03408">
    <property type="entry name" value="SPFH_like_u1"/>
    <property type="match status" value="1"/>
</dbReference>